<dbReference type="AlphaFoldDB" id="A0A5B0KUL5"/>
<dbReference type="EMBL" id="VEWN01000006">
    <property type="protein sequence ID" value="KAA1055423.1"/>
    <property type="molecule type" value="Genomic_DNA"/>
</dbReference>
<protein>
    <submittedName>
        <fullName evidence="1">Uncharacterized protein</fullName>
    </submittedName>
</protein>
<name>A0A5B0KUL5_9PROT</name>
<gene>
    <name evidence="1" type="ORF">FH063_005194</name>
</gene>
<organism evidence="1 2">
    <name type="scientific">Azospirillum argentinense</name>
    <dbReference type="NCBI Taxonomy" id="2970906"/>
    <lineage>
        <taxon>Bacteria</taxon>
        <taxon>Pseudomonadati</taxon>
        <taxon>Pseudomonadota</taxon>
        <taxon>Alphaproteobacteria</taxon>
        <taxon>Rhodospirillales</taxon>
        <taxon>Azospirillaceae</taxon>
        <taxon>Azospirillum</taxon>
    </lineage>
</organism>
<sequence>MSTDLARPRTGLQSLGGCDALSFPVAATAKAPTPTRVEGLRPAPNG</sequence>
<reference evidence="1 2" key="1">
    <citation type="submission" date="2019-07" db="EMBL/GenBank/DDBJ databases">
        <title>Genome sequencing of the stress-tolerant strain Azospirillum brasilense Az19.</title>
        <authorList>
            <person name="Maroniche G.A."/>
            <person name="Garcia J.E."/>
            <person name="Pagnussat L."/>
            <person name="Amenta M."/>
            <person name="Creus C.M."/>
        </authorList>
    </citation>
    <scope>NUCLEOTIDE SEQUENCE [LARGE SCALE GENOMIC DNA]</scope>
    <source>
        <strain evidence="1 2">Az19</strain>
    </source>
</reference>
<accession>A0A5B0KUL5</accession>
<dbReference type="Proteomes" id="UP000325333">
    <property type="component" value="Unassembled WGS sequence"/>
</dbReference>
<evidence type="ECO:0000313" key="2">
    <source>
        <dbReference type="Proteomes" id="UP000325333"/>
    </source>
</evidence>
<comment type="caution">
    <text evidence="1">The sequence shown here is derived from an EMBL/GenBank/DDBJ whole genome shotgun (WGS) entry which is preliminary data.</text>
</comment>
<proteinExistence type="predicted"/>
<evidence type="ECO:0000313" key="1">
    <source>
        <dbReference type="EMBL" id="KAA1055423.1"/>
    </source>
</evidence>